<keyword evidence="1" id="KW-0472">Membrane</keyword>
<feature type="transmembrane region" description="Helical" evidence="1">
    <location>
        <begin position="6"/>
        <end position="26"/>
    </location>
</feature>
<organism evidence="2 3">
    <name type="scientific">Liquidambar formosana</name>
    <name type="common">Formosan gum</name>
    <dbReference type="NCBI Taxonomy" id="63359"/>
    <lineage>
        <taxon>Eukaryota</taxon>
        <taxon>Viridiplantae</taxon>
        <taxon>Streptophyta</taxon>
        <taxon>Embryophyta</taxon>
        <taxon>Tracheophyta</taxon>
        <taxon>Spermatophyta</taxon>
        <taxon>Magnoliopsida</taxon>
        <taxon>eudicotyledons</taxon>
        <taxon>Gunneridae</taxon>
        <taxon>Pentapetalae</taxon>
        <taxon>Saxifragales</taxon>
        <taxon>Altingiaceae</taxon>
        <taxon>Liquidambar</taxon>
    </lineage>
</organism>
<dbReference type="AlphaFoldDB" id="A0AAP0WYJ4"/>
<sequence length="128" mass="15232">MYVMLIGAWFMYYFFKTQQGVHLFLYPCLMSNLCSQDILNSVLAISVGFQMFYTAQISSITIGDIEESVLYFLSWMENSYNRYHLIIIYYNYFCTLSATRVAYIIFFLVREERLRQQESSLAEDKGKY</sequence>
<dbReference type="Proteomes" id="UP001415857">
    <property type="component" value="Unassembled WGS sequence"/>
</dbReference>
<evidence type="ECO:0000256" key="1">
    <source>
        <dbReference type="SAM" id="Phobius"/>
    </source>
</evidence>
<reference evidence="2 3" key="1">
    <citation type="journal article" date="2024" name="Plant J.">
        <title>Genome sequences and population genomics reveal climatic adaptation and genomic divergence between two closely related sweetgum species.</title>
        <authorList>
            <person name="Xu W.Q."/>
            <person name="Ren C.Q."/>
            <person name="Zhang X.Y."/>
            <person name="Comes H.P."/>
            <person name="Liu X.H."/>
            <person name="Li Y.G."/>
            <person name="Kettle C.J."/>
            <person name="Jalonen R."/>
            <person name="Gaisberger H."/>
            <person name="Ma Y.Z."/>
            <person name="Qiu Y.X."/>
        </authorList>
    </citation>
    <scope>NUCLEOTIDE SEQUENCE [LARGE SCALE GENOMIC DNA]</scope>
    <source>
        <strain evidence="2">Hangzhou</strain>
    </source>
</reference>
<keyword evidence="1" id="KW-0812">Transmembrane</keyword>
<dbReference type="EMBL" id="JBBPBK010000008">
    <property type="protein sequence ID" value="KAK9279820.1"/>
    <property type="molecule type" value="Genomic_DNA"/>
</dbReference>
<keyword evidence="3" id="KW-1185">Reference proteome</keyword>
<name>A0AAP0WYJ4_LIQFO</name>
<keyword evidence="1" id="KW-1133">Transmembrane helix</keyword>
<evidence type="ECO:0000313" key="2">
    <source>
        <dbReference type="EMBL" id="KAK9279820.1"/>
    </source>
</evidence>
<feature type="transmembrane region" description="Helical" evidence="1">
    <location>
        <begin position="38"/>
        <end position="63"/>
    </location>
</feature>
<protein>
    <submittedName>
        <fullName evidence="2">Uncharacterized protein</fullName>
    </submittedName>
</protein>
<accession>A0AAP0WYJ4</accession>
<comment type="caution">
    <text evidence="2">The sequence shown here is derived from an EMBL/GenBank/DDBJ whole genome shotgun (WGS) entry which is preliminary data.</text>
</comment>
<proteinExistence type="predicted"/>
<gene>
    <name evidence="2" type="ORF">L1049_013502</name>
</gene>
<feature type="transmembrane region" description="Helical" evidence="1">
    <location>
        <begin position="83"/>
        <end position="109"/>
    </location>
</feature>
<evidence type="ECO:0000313" key="3">
    <source>
        <dbReference type="Proteomes" id="UP001415857"/>
    </source>
</evidence>